<dbReference type="AlphaFoldDB" id="A0A1G8Q404"/>
<sequence>MMAFGRQNQEKAPEEETSIWECTAEDCNCWMRDNFKDKEEHTCPMCNSEMKRSTKVLQVVENKSLYYNQ</sequence>
<organism evidence="1 2">
    <name type="scientific">Salimicrobium halophilum</name>
    <dbReference type="NCBI Taxonomy" id="86666"/>
    <lineage>
        <taxon>Bacteria</taxon>
        <taxon>Bacillati</taxon>
        <taxon>Bacillota</taxon>
        <taxon>Bacilli</taxon>
        <taxon>Bacillales</taxon>
        <taxon>Bacillaceae</taxon>
        <taxon>Salimicrobium</taxon>
    </lineage>
</organism>
<reference evidence="2" key="1">
    <citation type="submission" date="2016-10" db="EMBL/GenBank/DDBJ databases">
        <authorList>
            <person name="Varghese N."/>
            <person name="Submissions S."/>
        </authorList>
    </citation>
    <scope>NUCLEOTIDE SEQUENCE [LARGE SCALE GENOMIC DNA]</scope>
    <source>
        <strain evidence="2">DSM 4771</strain>
    </source>
</reference>
<protein>
    <submittedName>
        <fullName evidence="1">Cold-inducible protein YdjO</fullName>
    </submittedName>
</protein>
<dbReference type="STRING" id="86666.SAMN04490247_0383"/>
<accession>A0A1G8Q404</accession>
<dbReference type="RefSeq" id="WP_407690356.1">
    <property type="nucleotide sequence ID" value="NZ_FNEV01000001.1"/>
</dbReference>
<evidence type="ECO:0000313" key="2">
    <source>
        <dbReference type="Proteomes" id="UP000199225"/>
    </source>
</evidence>
<keyword evidence="2" id="KW-1185">Reference proteome</keyword>
<dbReference type="EMBL" id="FNEV01000001">
    <property type="protein sequence ID" value="SDI99441.1"/>
    <property type="molecule type" value="Genomic_DNA"/>
</dbReference>
<name>A0A1G8Q404_9BACI</name>
<gene>
    <name evidence="1" type="ORF">SAMN04490247_0383</name>
</gene>
<dbReference type="Proteomes" id="UP000199225">
    <property type="component" value="Unassembled WGS sequence"/>
</dbReference>
<proteinExistence type="predicted"/>
<dbReference type="Pfam" id="PF14169">
    <property type="entry name" value="YdjO"/>
    <property type="match status" value="1"/>
</dbReference>
<evidence type="ECO:0000313" key="1">
    <source>
        <dbReference type="EMBL" id="SDI99441.1"/>
    </source>
</evidence>
<dbReference type="InterPro" id="IPR025916">
    <property type="entry name" value="YdjO"/>
</dbReference>